<evidence type="ECO:0000256" key="1">
    <source>
        <dbReference type="ARBA" id="ARBA00023015"/>
    </source>
</evidence>
<dbReference type="RefSeq" id="WP_176066054.1">
    <property type="nucleotide sequence ID" value="NZ_JABWMJ010000001.1"/>
</dbReference>
<evidence type="ECO:0000313" key="7">
    <source>
        <dbReference type="Proteomes" id="UP000529637"/>
    </source>
</evidence>
<evidence type="ECO:0000256" key="3">
    <source>
        <dbReference type="ARBA" id="ARBA00023163"/>
    </source>
</evidence>
<sequence length="164" mass="17928">MDIRKARPSAAGEPRDATPAGGLGEARLQHLIGYQVAQAAIVTFGVFERLVGGPMELRPVEYTILTLIDENPGGSPAQLSKALAVTPPNITSWVDKLERRGLVARERNLRDRRGRHLRTTEAGAALVREATARLLEGERETLSTLTPGERLILGELLHKVARLR</sequence>
<keyword evidence="7" id="KW-1185">Reference proteome</keyword>
<dbReference type="EMBL" id="JABWMJ010000001">
    <property type="protein sequence ID" value="NUZ04816.1"/>
    <property type="molecule type" value="Genomic_DNA"/>
</dbReference>
<feature type="region of interest" description="Disordered" evidence="4">
    <location>
        <begin position="1"/>
        <end position="22"/>
    </location>
</feature>
<evidence type="ECO:0000259" key="5">
    <source>
        <dbReference type="PROSITE" id="PS50995"/>
    </source>
</evidence>
<evidence type="ECO:0000256" key="4">
    <source>
        <dbReference type="SAM" id="MobiDB-lite"/>
    </source>
</evidence>
<dbReference type="InterPro" id="IPR039422">
    <property type="entry name" value="MarR/SlyA-like"/>
</dbReference>
<dbReference type="Proteomes" id="UP000529637">
    <property type="component" value="Unassembled WGS sequence"/>
</dbReference>
<dbReference type="InterPro" id="IPR000835">
    <property type="entry name" value="HTH_MarR-typ"/>
</dbReference>
<dbReference type="PANTHER" id="PTHR33164">
    <property type="entry name" value="TRANSCRIPTIONAL REGULATOR, MARR FAMILY"/>
    <property type="match status" value="1"/>
</dbReference>
<keyword evidence="1" id="KW-0805">Transcription regulation</keyword>
<dbReference type="PROSITE" id="PS50995">
    <property type="entry name" value="HTH_MARR_2"/>
    <property type="match status" value="1"/>
</dbReference>
<accession>A0A7Y6NKE8</accession>
<dbReference type="InterPro" id="IPR036390">
    <property type="entry name" value="WH_DNA-bd_sf"/>
</dbReference>
<protein>
    <submittedName>
        <fullName evidence="6">MarR family transcriptional regulator</fullName>
    </submittedName>
</protein>
<evidence type="ECO:0000256" key="2">
    <source>
        <dbReference type="ARBA" id="ARBA00023125"/>
    </source>
</evidence>
<dbReference type="SUPFAM" id="SSF46785">
    <property type="entry name" value="Winged helix' DNA-binding domain"/>
    <property type="match status" value="1"/>
</dbReference>
<dbReference type="PRINTS" id="PR00598">
    <property type="entry name" value="HTHMARR"/>
</dbReference>
<keyword evidence="3" id="KW-0804">Transcription</keyword>
<evidence type="ECO:0000313" key="6">
    <source>
        <dbReference type="EMBL" id="NUZ04816.1"/>
    </source>
</evidence>
<dbReference type="InterPro" id="IPR036388">
    <property type="entry name" value="WH-like_DNA-bd_sf"/>
</dbReference>
<dbReference type="PANTHER" id="PTHR33164:SF43">
    <property type="entry name" value="HTH-TYPE TRANSCRIPTIONAL REPRESSOR YETL"/>
    <property type="match status" value="1"/>
</dbReference>
<dbReference type="AlphaFoldDB" id="A0A7Y6NKE8"/>
<dbReference type="Pfam" id="PF01047">
    <property type="entry name" value="MarR"/>
    <property type="match status" value="1"/>
</dbReference>
<dbReference type="SMART" id="SM00347">
    <property type="entry name" value="HTH_MARR"/>
    <property type="match status" value="1"/>
</dbReference>
<dbReference type="GO" id="GO:0003677">
    <property type="term" value="F:DNA binding"/>
    <property type="evidence" value="ECO:0007669"/>
    <property type="project" value="UniProtKB-KW"/>
</dbReference>
<comment type="caution">
    <text evidence="6">The sequence shown here is derived from an EMBL/GenBank/DDBJ whole genome shotgun (WGS) entry which is preliminary data.</text>
</comment>
<dbReference type="Gene3D" id="1.10.10.10">
    <property type="entry name" value="Winged helix-like DNA-binding domain superfamily/Winged helix DNA-binding domain"/>
    <property type="match status" value="1"/>
</dbReference>
<gene>
    <name evidence="6" type="ORF">HQN59_03485</name>
</gene>
<organism evidence="6 7">
    <name type="scientific">Piscinibacter koreensis</name>
    <dbReference type="NCBI Taxonomy" id="2742824"/>
    <lineage>
        <taxon>Bacteria</taxon>
        <taxon>Pseudomonadati</taxon>
        <taxon>Pseudomonadota</taxon>
        <taxon>Betaproteobacteria</taxon>
        <taxon>Burkholderiales</taxon>
        <taxon>Sphaerotilaceae</taxon>
        <taxon>Piscinibacter</taxon>
    </lineage>
</organism>
<dbReference type="GO" id="GO:0006950">
    <property type="term" value="P:response to stress"/>
    <property type="evidence" value="ECO:0007669"/>
    <property type="project" value="TreeGrafter"/>
</dbReference>
<reference evidence="6 7" key="1">
    <citation type="submission" date="2020-06" db="EMBL/GenBank/DDBJ databases">
        <title>Schlegella sp. ID0723 isolated from air conditioner.</title>
        <authorList>
            <person name="Kim D.Y."/>
            <person name="Kim D.-U."/>
        </authorList>
    </citation>
    <scope>NUCLEOTIDE SEQUENCE [LARGE SCALE GENOMIC DNA]</scope>
    <source>
        <strain evidence="6 7">ID0723</strain>
    </source>
</reference>
<dbReference type="PROSITE" id="PS01117">
    <property type="entry name" value="HTH_MARR_1"/>
    <property type="match status" value="1"/>
</dbReference>
<feature type="domain" description="HTH marR-type" evidence="5">
    <location>
        <begin position="25"/>
        <end position="162"/>
    </location>
</feature>
<keyword evidence="2" id="KW-0238">DNA-binding</keyword>
<dbReference type="InterPro" id="IPR023187">
    <property type="entry name" value="Tscrpt_reg_MarR-type_CS"/>
</dbReference>
<dbReference type="GO" id="GO:0003700">
    <property type="term" value="F:DNA-binding transcription factor activity"/>
    <property type="evidence" value="ECO:0007669"/>
    <property type="project" value="InterPro"/>
</dbReference>
<name>A0A7Y6NKE8_9BURK</name>
<proteinExistence type="predicted"/>